<feature type="transmembrane region" description="Helical" evidence="7">
    <location>
        <begin position="325"/>
        <end position="349"/>
    </location>
</feature>
<dbReference type="Pfam" id="PF13440">
    <property type="entry name" value="Polysacc_synt_3"/>
    <property type="match status" value="1"/>
</dbReference>
<dbReference type="GO" id="GO:0005886">
    <property type="term" value="C:plasma membrane"/>
    <property type="evidence" value="ECO:0007669"/>
    <property type="project" value="UniProtKB-SubCell"/>
</dbReference>
<feature type="transmembrane region" description="Helical" evidence="7">
    <location>
        <begin position="12"/>
        <end position="37"/>
    </location>
</feature>
<feature type="transmembrane region" description="Helical" evidence="7">
    <location>
        <begin position="290"/>
        <end position="313"/>
    </location>
</feature>
<sequence>MSNPNNLKKGGAYIVGLVIFTRVVTFIGQWVLGLYLFPSDFAIIAILNISILIISGLKENGVAFLIMGSRDDLETKFWEFTSSAYILSLIAIIILLFASPIFYYIYEDFRIIELILISLPSLFFTVVCSSYRAILNVEFKFKEISIYEGLGVAITSVSLIFLAFIGFSVYSIPISQLLGIMTQSFLYKRSANNYIQDFKKDNFLRNGFDNIKKFKWTVSNSYISSLVLNGDYLILSFTITKISLGYYYFGYQLVSSMIQVISTSINYLILPVFSSIRSNRTKALDAFYDGLHMISFISGGFCLGTIMLVPFLIDYFWSGKWNGSIMVVVAILAIMPIRLISSPFSTSIIDAFEKYREKFYILALEGISTIIIVYLSSSIYGLNGAVIGLLFQRATFGLIQYFYVIRLLGGSIFLFTKLMLKVNVPFYSSLLFLSKIEVNKIEDINIMYAVCIVTYLMLAYVFNRNGIKLIFKKK</sequence>
<feature type="transmembrane region" description="Helical" evidence="7">
    <location>
        <begin position="246"/>
        <end position="270"/>
    </location>
</feature>
<feature type="transmembrane region" description="Helical" evidence="7">
    <location>
        <begin position="43"/>
        <end position="66"/>
    </location>
</feature>
<comment type="subcellular location">
    <subcellularLocation>
        <location evidence="1">Cell membrane</location>
        <topology evidence="1">Multi-pass membrane protein</topology>
    </subcellularLocation>
</comment>
<name>A0A5Q5AX22_VIBPH</name>
<keyword evidence="4 7" id="KW-0812">Transmembrane</keyword>
<keyword evidence="6 7" id="KW-0472">Membrane</keyword>
<feature type="transmembrane region" description="Helical" evidence="7">
    <location>
        <begin position="111"/>
        <end position="134"/>
    </location>
</feature>
<evidence type="ECO:0000256" key="7">
    <source>
        <dbReference type="SAM" id="Phobius"/>
    </source>
</evidence>
<reference evidence="8" key="1">
    <citation type="journal article" date="2019" name="Int. J. Food Microbiol.">
        <title>Developing a novel molecular serotyping system based on capsular polysaccharide synthesis gene clusters of Vibrio parahaemolyticus.</title>
        <authorList>
            <person name="Pang Y."/>
            <person name="Guo X."/>
            <person name="Tian X."/>
            <person name="Liu F."/>
            <person name="Wang L."/>
            <person name="Wu J."/>
            <person name="Zhang S."/>
            <person name="Li S."/>
            <person name="Liu B."/>
        </authorList>
    </citation>
    <scope>NUCLEOTIDE SEQUENCE</scope>
    <source>
        <strain evidence="8">G2939</strain>
    </source>
</reference>
<dbReference type="PANTHER" id="PTHR30250">
    <property type="entry name" value="PST FAMILY PREDICTED COLANIC ACID TRANSPORTER"/>
    <property type="match status" value="1"/>
</dbReference>
<evidence type="ECO:0000256" key="1">
    <source>
        <dbReference type="ARBA" id="ARBA00004651"/>
    </source>
</evidence>
<keyword evidence="5 7" id="KW-1133">Transmembrane helix</keyword>
<organism evidence="8">
    <name type="scientific">Vibrio parahaemolyticus</name>
    <dbReference type="NCBI Taxonomy" id="670"/>
    <lineage>
        <taxon>Bacteria</taxon>
        <taxon>Pseudomonadati</taxon>
        <taxon>Pseudomonadota</taxon>
        <taxon>Gammaproteobacteria</taxon>
        <taxon>Vibrionales</taxon>
        <taxon>Vibrionaceae</taxon>
        <taxon>Vibrio</taxon>
    </lineage>
</organism>
<accession>A0A5Q5AX22</accession>
<evidence type="ECO:0000256" key="5">
    <source>
        <dbReference type="ARBA" id="ARBA00022989"/>
    </source>
</evidence>
<gene>
    <name evidence="8" type="primary">wzx</name>
</gene>
<evidence type="ECO:0000256" key="3">
    <source>
        <dbReference type="ARBA" id="ARBA00022475"/>
    </source>
</evidence>
<dbReference type="AlphaFoldDB" id="A0A5Q5AX22"/>
<feature type="transmembrane region" description="Helical" evidence="7">
    <location>
        <begin position="403"/>
        <end position="424"/>
    </location>
</feature>
<dbReference type="InterPro" id="IPR050833">
    <property type="entry name" value="Poly_Biosynth_Transport"/>
</dbReference>
<feature type="transmembrane region" description="Helical" evidence="7">
    <location>
        <begin position="146"/>
        <end position="172"/>
    </location>
</feature>
<feature type="transmembrane region" description="Helical" evidence="7">
    <location>
        <begin position="369"/>
        <end position="391"/>
    </location>
</feature>
<comment type="similarity">
    <text evidence="2">Belongs to the polysaccharide synthase family.</text>
</comment>
<keyword evidence="3" id="KW-1003">Cell membrane</keyword>
<dbReference type="PANTHER" id="PTHR30250:SF10">
    <property type="entry name" value="LIPOPOLYSACCHARIDE BIOSYNTHESIS PROTEIN WZXC"/>
    <property type="match status" value="1"/>
</dbReference>
<feature type="transmembrane region" description="Helical" evidence="7">
    <location>
        <begin position="444"/>
        <end position="463"/>
    </location>
</feature>
<protein>
    <submittedName>
        <fullName evidence="8">Polysaccharide biosynthesis protein</fullName>
    </submittedName>
</protein>
<evidence type="ECO:0000313" key="8">
    <source>
        <dbReference type="EMBL" id="QEQ70738.1"/>
    </source>
</evidence>
<evidence type="ECO:0000256" key="6">
    <source>
        <dbReference type="ARBA" id="ARBA00023136"/>
    </source>
</evidence>
<dbReference type="EMBL" id="MK455082">
    <property type="protein sequence ID" value="QEQ70738.1"/>
    <property type="molecule type" value="Genomic_DNA"/>
</dbReference>
<proteinExistence type="inferred from homology"/>
<dbReference type="RefSeq" id="WP_025622978.1">
    <property type="nucleotide sequence ID" value="NZ_CANUIS010000003.1"/>
</dbReference>
<feature type="transmembrane region" description="Helical" evidence="7">
    <location>
        <begin position="86"/>
        <end position="105"/>
    </location>
</feature>
<evidence type="ECO:0000256" key="4">
    <source>
        <dbReference type="ARBA" id="ARBA00022692"/>
    </source>
</evidence>
<evidence type="ECO:0000256" key="2">
    <source>
        <dbReference type="ARBA" id="ARBA00007430"/>
    </source>
</evidence>